<keyword evidence="3 5" id="KW-0238">DNA-binding</keyword>
<dbReference type="InterPro" id="IPR050109">
    <property type="entry name" value="HTH-type_TetR-like_transc_reg"/>
</dbReference>
<dbReference type="PANTHER" id="PTHR30055">
    <property type="entry name" value="HTH-TYPE TRANSCRIPTIONAL REGULATOR RUTR"/>
    <property type="match status" value="1"/>
</dbReference>
<evidence type="ECO:0000313" key="8">
    <source>
        <dbReference type="EMBL" id="TFD02410.1"/>
    </source>
</evidence>
<protein>
    <submittedName>
        <fullName evidence="8">TetR family transcriptional regulator</fullName>
    </submittedName>
</protein>
<dbReference type="EMBL" id="SOGO01000025">
    <property type="protein sequence ID" value="TFD02410.1"/>
    <property type="molecule type" value="Genomic_DNA"/>
</dbReference>
<dbReference type="PROSITE" id="PS50977">
    <property type="entry name" value="HTH_TETR_2"/>
    <property type="match status" value="1"/>
</dbReference>
<reference evidence="8 9" key="1">
    <citation type="submission" date="2019-03" db="EMBL/GenBank/DDBJ databases">
        <title>Genomics of glacier-inhabiting Cryobacterium strains.</title>
        <authorList>
            <person name="Liu Q."/>
            <person name="Xin Y.-H."/>
        </authorList>
    </citation>
    <scope>NUCLEOTIDE SEQUENCE [LARGE SCALE GENOMIC DNA]</scope>
    <source>
        <strain evidence="8 9">TMT2-16</strain>
    </source>
</reference>
<dbReference type="PANTHER" id="PTHR30055:SF200">
    <property type="entry name" value="HTH-TYPE TRANSCRIPTIONAL REPRESSOR BDCR"/>
    <property type="match status" value="1"/>
</dbReference>
<comment type="caution">
    <text evidence="8">The sequence shown here is derived from an EMBL/GenBank/DDBJ whole genome shotgun (WGS) entry which is preliminary data.</text>
</comment>
<dbReference type="InterPro" id="IPR001647">
    <property type="entry name" value="HTH_TetR"/>
</dbReference>
<gene>
    <name evidence="8" type="ORF">E3T25_08790</name>
</gene>
<sequence>MSTDPSASRRKAPIERAAEITRAAREIALDEGLSALTLRAVASRIGVTPALVSHYQPSMDSLVASTFGAIVAAEIGEVAEELAPCETAVAALQTLIDTLLGPERSTVTAVWLDAWSLGRRHPALAVEVGVQMDAWQAFLAVLLNTGCARGEFRAIDPDAVAWQLLAIIDGLNAHAIVRYGHARRLRGLVRTVAEHELGLRSGALGPGDDSGRRPEPDHPPAPITVPVC</sequence>
<feature type="domain" description="HTH tetR-type" evidence="7">
    <location>
        <begin position="14"/>
        <end position="74"/>
    </location>
</feature>
<dbReference type="InterPro" id="IPR039538">
    <property type="entry name" value="BetI_C"/>
</dbReference>
<evidence type="ECO:0000256" key="3">
    <source>
        <dbReference type="ARBA" id="ARBA00023125"/>
    </source>
</evidence>
<feature type="compositionally biased region" description="Pro residues" evidence="6">
    <location>
        <begin position="219"/>
        <end position="228"/>
    </location>
</feature>
<keyword evidence="9" id="KW-1185">Reference proteome</keyword>
<dbReference type="Gene3D" id="1.10.357.10">
    <property type="entry name" value="Tetracycline Repressor, domain 2"/>
    <property type="match status" value="1"/>
</dbReference>
<evidence type="ECO:0000256" key="4">
    <source>
        <dbReference type="ARBA" id="ARBA00023163"/>
    </source>
</evidence>
<dbReference type="SUPFAM" id="SSF46689">
    <property type="entry name" value="Homeodomain-like"/>
    <property type="match status" value="1"/>
</dbReference>
<proteinExistence type="predicted"/>
<feature type="compositionally biased region" description="Basic and acidic residues" evidence="6">
    <location>
        <begin position="209"/>
        <end position="218"/>
    </location>
</feature>
<feature type="DNA-binding region" description="H-T-H motif" evidence="5">
    <location>
        <begin position="37"/>
        <end position="56"/>
    </location>
</feature>
<accession>A0ABY2JBS0</accession>
<keyword evidence="4" id="KW-0804">Transcription</keyword>
<dbReference type="RefSeq" id="WP_134373694.1">
    <property type="nucleotide sequence ID" value="NZ_SOGO01000025.1"/>
</dbReference>
<evidence type="ECO:0000259" key="7">
    <source>
        <dbReference type="PROSITE" id="PS50977"/>
    </source>
</evidence>
<feature type="region of interest" description="Disordered" evidence="6">
    <location>
        <begin position="200"/>
        <end position="228"/>
    </location>
</feature>
<dbReference type="Proteomes" id="UP000297851">
    <property type="component" value="Unassembled WGS sequence"/>
</dbReference>
<keyword evidence="2" id="KW-0805">Transcription regulation</keyword>
<name>A0ABY2JBS0_9MICO</name>
<evidence type="ECO:0000256" key="2">
    <source>
        <dbReference type="ARBA" id="ARBA00023015"/>
    </source>
</evidence>
<dbReference type="InterPro" id="IPR036271">
    <property type="entry name" value="Tet_transcr_reg_TetR-rel_C_sf"/>
</dbReference>
<keyword evidence="1" id="KW-0678">Repressor</keyword>
<dbReference type="Pfam" id="PF13977">
    <property type="entry name" value="TetR_C_6"/>
    <property type="match status" value="1"/>
</dbReference>
<organism evidence="8 9">
    <name type="scientific">Cryobacterium sandaracinum</name>
    <dbReference type="NCBI Taxonomy" id="1259247"/>
    <lineage>
        <taxon>Bacteria</taxon>
        <taxon>Bacillati</taxon>
        <taxon>Actinomycetota</taxon>
        <taxon>Actinomycetes</taxon>
        <taxon>Micrococcales</taxon>
        <taxon>Microbacteriaceae</taxon>
        <taxon>Cryobacterium</taxon>
    </lineage>
</organism>
<dbReference type="Pfam" id="PF00440">
    <property type="entry name" value="TetR_N"/>
    <property type="match status" value="1"/>
</dbReference>
<evidence type="ECO:0000256" key="6">
    <source>
        <dbReference type="SAM" id="MobiDB-lite"/>
    </source>
</evidence>
<dbReference type="InterPro" id="IPR009057">
    <property type="entry name" value="Homeodomain-like_sf"/>
</dbReference>
<evidence type="ECO:0000256" key="5">
    <source>
        <dbReference type="PROSITE-ProRule" id="PRU00335"/>
    </source>
</evidence>
<dbReference type="SUPFAM" id="SSF48498">
    <property type="entry name" value="Tetracyclin repressor-like, C-terminal domain"/>
    <property type="match status" value="1"/>
</dbReference>
<evidence type="ECO:0000313" key="9">
    <source>
        <dbReference type="Proteomes" id="UP000297851"/>
    </source>
</evidence>
<evidence type="ECO:0000256" key="1">
    <source>
        <dbReference type="ARBA" id="ARBA00022491"/>
    </source>
</evidence>